<accession>A0A1R2AQ41</accession>
<reference evidence="1 2" key="1">
    <citation type="submission" date="2016-11" db="EMBL/GenBank/DDBJ databases">
        <title>The macronuclear genome of Stentor coeruleus: a giant cell with tiny introns.</title>
        <authorList>
            <person name="Slabodnick M."/>
            <person name="Ruby J.G."/>
            <person name="Reiff S.B."/>
            <person name="Swart E.C."/>
            <person name="Gosai S."/>
            <person name="Prabakaran S."/>
            <person name="Witkowska E."/>
            <person name="Larue G.E."/>
            <person name="Fisher S."/>
            <person name="Freeman R.M."/>
            <person name="Gunawardena J."/>
            <person name="Chu W."/>
            <person name="Stover N.A."/>
            <person name="Gregory B.D."/>
            <person name="Nowacki M."/>
            <person name="Derisi J."/>
            <person name="Roy S.W."/>
            <person name="Marshall W.F."/>
            <person name="Sood P."/>
        </authorList>
    </citation>
    <scope>NUCLEOTIDE SEQUENCE [LARGE SCALE GENOMIC DNA]</scope>
    <source>
        <strain evidence="1">WM001</strain>
    </source>
</reference>
<dbReference type="OrthoDB" id="287532at2759"/>
<dbReference type="EMBL" id="MPUH01001668">
    <property type="protein sequence ID" value="OMJ66642.1"/>
    <property type="molecule type" value="Genomic_DNA"/>
</dbReference>
<comment type="caution">
    <text evidence="1">The sequence shown here is derived from an EMBL/GenBank/DDBJ whole genome shotgun (WGS) entry which is preliminary data.</text>
</comment>
<dbReference type="Proteomes" id="UP000187209">
    <property type="component" value="Unassembled WGS sequence"/>
</dbReference>
<keyword evidence="2" id="KW-1185">Reference proteome</keyword>
<organism evidence="1 2">
    <name type="scientific">Stentor coeruleus</name>
    <dbReference type="NCBI Taxonomy" id="5963"/>
    <lineage>
        <taxon>Eukaryota</taxon>
        <taxon>Sar</taxon>
        <taxon>Alveolata</taxon>
        <taxon>Ciliophora</taxon>
        <taxon>Postciliodesmatophora</taxon>
        <taxon>Heterotrichea</taxon>
        <taxon>Heterotrichida</taxon>
        <taxon>Stentoridae</taxon>
        <taxon>Stentor</taxon>
    </lineage>
</organism>
<evidence type="ECO:0000313" key="1">
    <source>
        <dbReference type="EMBL" id="OMJ66642.1"/>
    </source>
</evidence>
<sequence>MIFLLLISLSSAGRIYPKTNRPILLTRNNAESSCDYTFYYQISSYIPSDSILEITFPETKYPSNLGLSSCTVTNWNNIILSCTVSSTTVSIQIGELSNADSNNTYNLTIHNIPNPAIGGSSIFKLQILRGINILDYSDFFAEIGIVQALTSISSSSVTCNSNCIAGETSAYTVTFTTSVVYEENSRIFIRFPSSLTLPNPVECTSAQISDISCTQKNNVVSVSLLPEEIPSGTSLSFAFTSVTNPTVSGSVGTFWVYSLAPVVNTVLEEKTSISGPSLAANDITEVIICPGGPSSVCIGYYPYVALENTQPYTLKITTTNPVPKGGLFFIEFHSAFTLRPNYCLILNGLKNQGYTEDDQILCEVDATLGTLSITKFKSFEGGTLNIKVIATNPSTSGTYSGFTVKTYQDTLKTLLIDTGILGYIDVVNLPPPMKWEVSWNQALIVNKIVQETVIFQPKTSGMDSSQVSFKMYFPDTFSFTGTVLGYLTPHDEFPELSVTPTQSGSFIEIPSSLVSVPYTNTLNADNRVRLAGASNTDGILLPSMPGKYFIEMIIVKNALDIEVTLHEIEVLPDVMPGSIISYSYDIKKKALYEITFTPTITIPEGKVPELPQYSWGTFDIRFPTMNTNLQALWLEDIGTGKNDLDIIPCKAIQNIAPVDGDNLVCRLIKASSVETSAYATVRVTNFGIIYLNVPVTIHLADLQNIETQDILASVTVATYQITQRVYQELNEVNFTYPRVFYLNSDTSLPKINGRSPAPYGDGLNVIDFSPNTVNMVSSVTFILWTESDILSGGNFYLKFPSTYPLTQDSIACYINYATQLPCYTYPDCRWISILNLQSTMLNHVEYTFTIRYLKNPRHREEPAAAEAVAISSGTEIEYIFFTKFSYLDLGAVSPVNVYPSSYKALNVDTTYYWIFTLTNSLPEGSTIILSFPKKDFVLDTTPQPACGFSSILQPTDPIAGIGCTISGTSIIITSFLEYTGGKEIVISVYNILNPSTSRITDYFEIETYDESGKLVDANYIINKISIEAELSVGVFEYVDFYANPSNGLAVADYTISILPSRSLPNGSLIKIIFPQNEFSDLSIDQICSISGGLSTLDSCYGDGVNTVTVVTDADYIKDSLSTAINVTIYGITNFDPKLTSGLLEVEISNTGVVIDSSPDSENHRKVTMGASPELMKLDLLLFYPVTAGEKAVYNFTFIPTSSFAETCQIVIKFPTSFSRDLAEMVYCYAPEISKKIDTSVKCAVNGRILTIYDTKGVDISKITNFTISVQHVRNPNIATSEKLIFYSQCGYEMQDYGEETFSGSFSQLPSTMYLTSSHSAGNTALYAQELIDLSVHNTDIFTATTKDKIFIDFPIDYNLMFVGKKITCITELNSDKGSKTCSYEPNRVKILAFNDGIDTSSLYNYTIYLANIENPSAEQPARFISASFYTESSMEIVYKSYDNLNRIGAFSYVKQGIQVIVNDLESFSINIGTSIDKISANIPTGAQTSFSIQGETSEPNCEISPNPVKFIIRDFYQYFSVSCNDQAIIGDHYISWTFLGTWPANYWSPIQRTYFTVVSTNNDLISVADIGSVSLGGQSLPIVVSLTHSPESSLTVSFLKIGTIPTNVTISPNTLTFYRGVLEKSFTVIVADIAIGLTGRILIKKSGNDSDYFTLERTMLSYDIGPKDTKLPVIVEYKTLEIGRIYGKFSLIIDEPCNVYWMVGRYGTRAPSTDEVISGMLDNENDLKDTPIFGYNFTYTKLESNRYYYSLQIEGLLAQTNYTLYIYAQDIGGNFAEYIPTITFTTLNRYKIATFPMYFTKILTDSEIINALLKVANILEINETLVINRTDYSGSTGEAAQNIPYETDDYTSSSGLSRRLGVVYLLDVLIIPDPSQDIRPLDLANSLQDHKAELGTIPYFNTSYTISGQEIYGLAPVFRSKPKLGSVLSGVLTLIDLSLFDNGYITICLIVYNQSNYIDPVSYQVNNLIDPHNYDCNMSQVISATPIPTQAFFQNIESDTEYRVFLSAYNTMQVYPDYMWNYKTISFTTFGMIKDSQTSWGLGVFVCGLVVVIC</sequence>
<protein>
    <submittedName>
        <fullName evidence="1">Uncharacterized protein</fullName>
    </submittedName>
</protein>
<name>A0A1R2AQ41_9CILI</name>
<evidence type="ECO:0000313" key="2">
    <source>
        <dbReference type="Proteomes" id="UP000187209"/>
    </source>
</evidence>
<proteinExistence type="predicted"/>
<gene>
    <name evidence="1" type="ORF">SteCoe_36449</name>
</gene>